<dbReference type="Pfam" id="PF00499">
    <property type="entry name" value="Oxidored_q3"/>
    <property type="match status" value="1"/>
</dbReference>
<keyword evidence="2" id="KW-0812">Transmembrane</keyword>
<gene>
    <name evidence="4" type="ORF">LVJ83_01140</name>
</gene>
<dbReference type="PANTHER" id="PTHR33269">
    <property type="entry name" value="NADH-UBIQUINONE OXIDOREDUCTASE CHAIN 6"/>
    <property type="match status" value="1"/>
</dbReference>
<dbReference type="EC" id="7.1.1.-" evidence="2"/>
<reference evidence="4 5" key="1">
    <citation type="journal article" date="2022" name="Res Sq">
        <title>Evolution of multicellular longitudinally dividing oral cavity symbionts (Neisseriaceae).</title>
        <authorList>
            <person name="Nyongesa S."/>
            <person name="Weber P."/>
            <person name="Bernet E."/>
            <person name="Pullido F."/>
            <person name="Nieckarz M."/>
            <person name="Delaby M."/>
            <person name="Nieves C."/>
            <person name="Viehboeck T."/>
            <person name="Krause N."/>
            <person name="Rivera-Millot A."/>
            <person name="Nakamura A."/>
            <person name="Vischer N."/>
            <person name="VanNieuwenhze M."/>
            <person name="Brun Y."/>
            <person name="Cava F."/>
            <person name="Bulgheresi S."/>
            <person name="Veyrier F."/>
        </authorList>
    </citation>
    <scope>NUCLEOTIDE SEQUENCE [LARGE SCALE GENOMIC DNA]</scope>
    <source>
        <strain evidence="4 5">CCUG 63373m</strain>
    </source>
</reference>
<comment type="catalytic activity">
    <reaction evidence="2">
        <text>a quinone + NADH + 5 H(+)(in) = a quinol + NAD(+) + 4 H(+)(out)</text>
        <dbReference type="Rhea" id="RHEA:57888"/>
        <dbReference type="ChEBI" id="CHEBI:15378"/>
        <dbReference type="ChEBI" id="CHEBI:24646"/>
        <dbReference type="ChEBI" id="CHEBI:57540"/>
        <dbReference type="ChEBI" id="CHEBI:57945"/>
        <dbReference type="ChEBI" id="CHEBI:132124"/>
    </reaction>
</comment>
<evidence type="ECO:0000313" key="5">
    <source>
        <dbReference type="Proteomes" id="UP000829817"/>
    </source>
</evidence>
<feature type="transmembrane region" description="Helical" evidence="2">
    <location>
        <begin position="91"/>
        <end position="111"/>
    </location>
</feature>
<comment type="similarity">
    <text evidence="1 2">Belongs to the complex I subunit 6 family.</text>
</comment>
<dbReference type="PANTHER" id="PTHR33269:SF17">
    <property type="entry name" value="NADH-UBIQUINONE OXIDOREDUCTASE CHAIN 6"/>
    <property type="match status" value="1"/>
</dbReference>
<dbReference type="EMBL" id="CP091508">
    <property type="protein sequence ID" value="UOO82114.1"/>
    <property type="molecule type" value="Genomic_DNA"/>
</dbReference>
<evidence type="ECO:0000256" key="2">
    <source>
        <dbReference type="RuleBase" id="RU004429"/>
    </source>
</evidence>
<proteinExistence type="inferred from homology"/>
<evidence type="ECO:0000256" key="3">
    <source>
        <dbReference type="SAM" id="MobiDB-lite"/>
    </source>
</evidence>
<comment type="function">
    <text evidence="2">NDH-1 shuttles electrons from NADH, via FMN and iron-sulfur (Fe-S) centers, to quinones in the respiratory chain. Couples the redox reaction to proton translocation (for every two electrons transferred, four hydrogen ions are translocated across the cytoplasmic membrane), and thus conserves the redox energy in a proton gradient.</text>
</comment>
<name>A0ABY4DSU8_9NEIS</name>
<keyword evidence="2" id="KW-1003">Cell membrane</keyword>
<keyword evidence="5" id="KW-1185">Reference proteome</keyword>
<keyword evidence="2" id="KW-0520">NAD</keyword>
<feature type="transmembrane region" description="Helical" evidence="2">
    <location>
        <begin position="31"/>
        <end position="49"/>
    </location>
</feature>
<protein>
    <recommendedName>
        <fullName evidence="2">NADH-quinone oxidoreductase subunit J</fullName>
        <ecNumber evidence="2">7.1.1.-</ecNumber>
    </recommendedName>
</protein>
<evidence type="ECO:0000313" key="4">
    <source>
        <dbReference type="EMBL" id="UOO82114.1"/>
    </source>
</evidence>
<sequence length="220" mass="24169">MTFSLILFYILAAIVLFGALKTVTAKNPVHAALYLVLTFCISAMIWMLMQAEFLGIVLVVVYVGAVMVLFLFVVMMLNIDVEEMRAGFWRHAPVAGVVGVLMAVALILILVNPKTNLAAFGPMQDIPADYSNIRDLGSQIYTTYLLPFELAAVLLLLGMVAAIALVHRKTYNPRRINPADQVKVNPNEGRLRMVKMKAVVQQPSENETSSDGQQEGEGKA</sequence>
<feature type="transmembrane region" description="Helical" evidence="2">
    <location>
        <begin position="144"/>
        <end position="166"/>
    </location>
</feature>
<comment type="subcellular location">
    <subcellularLocation>
        <location evidence="2">Cell membrane</location>
        <topology evidence="2">Multi-pass membrane protein</topology>
    </subcellularLocation>
</comment>
<keyword evidence="4" id="KW-0560">Oxidoreductase</keyword>
<dbReference type="InterPro" id="IPR001457">
    <property type="entry name" value="NADH_UbQ/plastoQ_OxRdtase_su6"/>
</dbReference>
<feature type="region of interest" description="Disordered" evidence="3">
    <location>
        <begin position="197"/>
        <end position="220"/>
    </location>
</feature>
<feature type="transmembrane region" description="Helical" evidence="2">
    <location>
        <begin position="6"/>
        <end position="24"/>
    </location>
</feature>
<feature type="transmembrane region" description="Helical" evidence="2">
    <location>
        <begin position="55"/>
        <end position="79"/>
    </location>
</feature>
<dbReference type="Proteomes" id="UP000829817">
    <property type="component" value="Chromosome"/>
</dbReference>
<feature type="compositionally biased region" description="Polar residues" evidence="3">
    <location>
        <begin position="201"/>
        <end position="213"/>
    </location>
</feature>
<dbReference type="NCBIfam" id="NF005164">
    <property type="entry name" value="PRK06638.1-4"/>
    <property type="match status" value="1"/>
</dbReference>
<accession>A0ABY4DSU8</accession>
<evidence type="ECO:0000256" key="1">
    <source>
        <dbReference type="ARBA" id="ARBA00005698"/>
    </source>
</evidence>
<keyword evidence="2" id="KW-0472">Membrane</keyword>
<dbReference type="Gene3D" id="1.20.120.1200">
    <property type="entry name" value="NADH-ubiquinone/plastoquinone oxidoreductase chain 6, subunit NuoJ"/>
    <property type="match status" value="1"/>
</dbReference>
<dbReference type="InterPro" id="IPR042106">
    <property type="entry name" value="Nuo/plastoQ_OxRdtase_6_NuoJ"/>
</dbReference>
<organism evidence="4 5">
    <name type="scientific">Uruburuella testudinis</name>
    <dbReference type="NCBI Taxonomy" id="1282863"/>
    <lineage>
        <taxon>Bacteria</taxon>
        <taxon>Pseudomonadati</taxon>
        <taxon>Pseudomonadota</taxon>
        <taxon>Betaproteobacteria</taxon>
        <taxon>Neisseriales</taxon>
        <taxon>Neisseriaceae</taxon>
        <taxon>Uruburuella</taxon>
    </lineage>
</organism>
<keyword evidence="2" id="KW-1133">Transmembrane helix</keyword>
<keyword evidence="2" id="KW-0874">Quinone</keyword>
<dbReference type="RefSeq" id="WP_244785494.1">
    <property type="nucleotide sequence ID" value="NZ_CP091508.1"/>
</dbReference>
<dbReference type="GO" id="GO:0016491">
    <property type="term" value="F:oxidoreductase activity"/>
    <property type="evidence" value="ECO:0007669"/>
    <property type="project" value="UniProtKB-KW"/>
</dbReference>